<feature type="compositionally biased region" description="Low complexity" evidence="1">
    <location>
        <begin position="289"/>
        <end position="298"/>
    </location>
</feature>
<accession>A2E6M7</accession>
<feature type="domain" description="BTB" evidence="2">
    <location>
        <begin position="34"/>
        <end position="103"/>
    </location>
</feature>
<dbReference type="VEuPathDB" id="TrichDB:TVAG_488340"/>
<dbReference type="SUPFAM" id="SSF54695">
    <property type="entry name" value="POZ domain"/>
    <property type="match status" value="1"/>
</dbReference>
<dbReference type="InParanoid" id="A2E6M7"/>
<proteinExistence type="predicted"/>
<name>A2E6M7_TRIV3</name>
<evidence type="ECO:0000259" key="2">
    <source>
        <dbReference type="PROSITE" id="PS50097"/>
    </source>
</evidence>
<dbReference type="PANTHER" id="PTHR24410">
    <property type="entry name" value="HL07962P-RELATED"/>
    <property type="match status" value="1"/>
</dbReference>
<dbReference type="VEuPathDB" id="TrichDB:TVAGG3_0817650"/>
<evidence type="ECO:0000313" key="3">
    <source>
        <dbReference type="EMBL" id="EAY11732.1"/>
    </source>
</evidence>
<organism evidence="3 4">
    <name type="scientific">Trichomonas vaginalis (strain ATCC PRA-98 / G3)</name>
    <dbReference type="NCBI Taxonomy" id="412133"/>
    <lineage>
        <taxon>Eukaryota</taxon>
        <taxon>Metamonada</taxon>
        <taxon>Parabasalia</taxon>
        <taxon>Trichomonadida</taxon>
        <taxon>Trichomonadidae</taxon>
        <taxon>Trichomonas</taxon>
    </lineage>
</organism>
<dbReference type="AlphaFoldDB" id="A2E6M7"/>
<dbReference type="InterPro" id="IPR011333">
    <property type="entry name" value="SKP1/BTB/POZ_sf"/>
</dbReference>
<dbReference type="Gene3D" id="3.30.710.10">
    <property type="entry name" value="Potassium Channel Kv1.1, Chain A"/>
    <property type="match status" value="1"/>
</dbReference>
<reference evidence="3" key="2">
    <citation type="journal article" date="2007" name="Science">
        <title>Draft genome sequence of the sexually transmitted pathogen Trichomonas vaginalis.</title>
        <authorList>
            <person name="Carlton J.M."/>
            <person name="Hirt R.P."/>
            <person name="Silva J.C."/>
            <person name="Delcher A.L."/>
            <person name="Schatz M."/>
            <person name="Zhao Q."/>
            <person name="Wortman J.R."/>
            <person name="Bidwell S.L."/>
            <person name="Alsmark U.C.M."/>
            <person name="Besteiro S."/>
            <person name="Sicheritz-Ponten T."/>
            <person name="Noel C.J."/>
            <person name="Dacks J.B."/>
            <person name="Foster P.G."/>
            <person name="Simillion C."/>
            <person name="Van de Peer Y."/>
            <person name="Miranda-Saavedra D."/>
            <person name="Barton G.J."/>
            <person name="Westrop G.D."/>
            <person name="Mueller S."/>
            <person name="Dessi D."/>
            <person name="Fiori P.L."/>
            <person name="Ren Q."/>
            <person name="Paulsen I."/>
            <person name="Zhang H."/>
            <person name="Bastida-Corcuera F.D."/>
            <person name="Simoes-Barbosa A."/>
            <person name="Brown M.T."/>
            <person name="Hayes R.D."/>
            <person name="Mukherjee M."/>
            <person name="Okumura C.Y."/>
            <person name="Schneider R."/>
            <person name="Smith A.J."/>
            <person name="Vanacova S."/>
            <person name="Villalvazo M."/>
            <person name="Haas B.J."/>
            <person name="Pertea M."/>
            <person name="Feldblyum T.V."/>
            <person name="Utterback T.R."/>
            <person name="Shu C.L."/>
            <person name="Osoegawa K."/>
            <person name="de Jong P.J."/>
            <person name="Hrdy I."/>
            <person name="Horvathova L."/>
            <person name="Zubacova Z."/>
            <person name="Dolezal P."/>
            <person name="Malik S.B."/>
            <person name="Logsdon J.M. Jr."/>
            <person name="Henze K."/>
            <person name="Gupta A."/>
            <person name="Wang C.C."/>
            <person name="Dunne R.L."/>
            <person name="Upcroft J.A."/>
            <person name="Upcroft P."/>
            <person name="White O."/>
            <person name="Salzberg S.L."/>
            <person name="Tang P."/>
            <person name="Chiu C.-H."/>
            <person name="Lee Y.-S."/>
            <person name="Embley T.M."/>
            <person name="Coombs G.H."/>
            <person name="Mottram J.C."/>
            <person name="Tachezy J."/>
            <person name="Fraser-Liggett C.M."/>
            <person name="Johnson P.J."/>
        </authorList>
    </citation>
    <scope>NUCLEOTIDE SEQUENCE [LARGE SCALE GENOMIC DNA]</scope>
    <source>
        <strain evidence="3">G3</strain>
    </source>
</reference>
<sequence>MKQLFSNSDCQNMDSDAAKIVCRFKEFRQKGLFIDCIFTSWNKPEVKAHRIILSKNSTLLKHYFETTPYNPSNIKLNIPFNTPDHSFSKIVNFFYNNTIELTNDNVIILLAHSIIYGIKHLEKIIMDLISDSINKTSSVNFFKQVISFTISADSYSKFPDLAQNYDRFIRQLDFLAKYVAENYVDDELYEVFSCVNPRLLSMILKHSSIPDSKKVKIINDFVANLELTTNDMTYLTDTIHWENPDSYTYLVKNSCEWLLPKVSRKLYSIIITNRRISANAFQHKIDSISDIDPSNSDNKQAQGTTENQPPSRKLQNWFPFAWLTVVWDSQGKTCTPEVELSEFIGTLGGLVKFFNPVNYLLLESFASTPIHPKIFSAAYIFEDSKNYFLSNCEHNYIGFKMRLPCFKLSSIIVTFDNRERGKPMTSNTKLMYNSLGKMKLLISDSNNKTKFPNPVLPGVPFECKQIPVLFICVIPDTAGDGNIKCLRVSRLKSYGTFDVD</sequence>
<dbReference type="Pfam" id="PF00651">
    <property type="entry name" value="BTB"/>
    <property type="match status" value="1"/>
</dbReference>
<reference evidence="3" key="1">
    <citation type="submission" date="2006-10" db="EMBL/GenBank/DDBJ databases">
        <authorList>
            <person name="Amadeo P."/>
            <person name="Zhao Q."/>
            <person name="Wortman J."/>
            <person name="Fraser-Liggett C."/>
            <person name="Carlton J."/>
        </authorList>
    </citation>
    <scope>NUCLEOTIDE SEQUENCE</scope>
    <source>
        <strain evidence="3">G3</strain>
    </source>
</reference>
<feature type="compositionally biased region" description="Polar residues" evidence="1">
    <location>
        <begin position="299"/>
        <end position="312"/>
    </location>
</feature>
<feature type="region of interest" description="Disordered" evidence="1">
    <location>
        <begin position="289"/>
        <end position="312"/>
    </location>
</feature>
<dbReference type="RefSeq" id="XP_001323955.1">
    <property type="nucleotide sequence ID" value="XM_001323920.1"/>
</dbReference>
<dbReference type="CDD" id="cd18186">
    <property type="entry name" value="BTB_POZ_ZBTB_KLHL-like"/>
    <property type="match status" value="1"/>
</dbReference>
<keyword evidence="4" id="KW-1185">Reference proteome</keyword>
<dbReference type="PROSITE" id="PS50097">
    <property type="entry name" value="BTB"/>
    <property type="match status" value="1"/>
</dbReference>
<dbReference type="InterPro" id="IPR000210">
    <property type="entry name" value="BTB/POZ_dom"/>
</dbReference>
<dbReference type="EMBL" id="DS113314">
    <property type="protein sequence ID" value="EAY11732.1"/>
    <property type="molecule type" value="Genomic_DNA"/>
</dbReference>
<protein>
    <submittedName>
        <fullName evidence="3">BTB/POZ domain containing protein</fullName>
    </submittedName>
</protein>
<dbReference type="KEGG" id="tva:4769690"/>
<dbReference type="OrthoDB" id="10261408at2759"/>
<gene>
    <name evidence="3" type="ORF">TVAG_488340</name>
</gene>
<dbReference type="InterPro" id="IPR051481">
    <property type="entry name" value="BTB-POZ/Galectin-3-binding"/>
</dbReference>
<evidence type="ECO:0000313" key="4">
    <source>
        <dbReference type="Proteomes" id="UP000001542"/>
    </source>
</evidence>
<dbReference type="Proteomes" id="UP000001542">
    <property type="component" value="Unassembled WGS sequence"/>
</dbReference>
<dbReference type="PANTHER" id="PTHR24410:SF23">
    <property type="entry name" value="BTB DOMAIN-CONTAINING PROTEIN-RELATED"/>
    <property type="match status" value="1"/>
</dbReference>
<evidence type="ECO:0000256" key="1">
    <source>
        <dbReference type="SAM" id="MobiDB-lite"/>
    </source>
</evidence>